<feature type="compositionally biased region" description="Basic and acidic residues" evidence="1">
    <location>
        <begin position="199"/>
        <end position="208"/>
    </location>
</feature>
<dbReference type="AlphaFoldDB" id="A0A0C9LW61"/>
<sequence length="268" mass="30176">MQTQFNARGNGWRGSNPSRQLDGLSQPLNRSLESMDEKELKAQYEKTNTMLNNPNLKLPDGGAKLKAKLEQIKSLLKEAQQANESSITDKVSGLSLKDKPDIRKATVLRSSQAEIHPENLLRAHPTHSYMATSSQSSHAGTRMMSLEESMQLQEAQQKDIKLANMRKKIQSIRGSSTTRTSESLADDLSLTMNSLQLDPETRTPRPDDDNPEDLEGEDADSDDDTTDSEDEDEDGMDGFERYDDEGYEEDDQQVFEDGQQHNNNNRRI</sequence>
<gene>
    <name evidence="2" type="ORF">MAM1_0184c07470</name>
</gene>
<evidence type="ECO:0000313" key="3">
    <source>
        <dbReference type="Proteomes" id="UP000053815"/>
    </source>
</evidence>
<reference evidence="2" key="1">
    <citation type="submission" date="2014-09" db="EMBL/GenBank/DDBJ databases">
        <title>Draft genome sequence of an oleaginous Mucoromycotina fungus Mucor ambiguus NBRC6742.</title>
        <authorList>
            <person name="Takeda I."/>
            <person name="Yamane N."/>
            <person name="Morita T."/>
            <person name="Tamano K."/>
            <person name="Machida M."/>
            <person name="Baker S."/>
            <person name="Koike H."/>
        </authorList>
    </citation>
    <scope>NUCLEOTIDE SEQUENCE</scope>
    <source>
        <strain evidence="2">NBRC 6742</strain>
    </source>
</reference>
<feature type="compositionally biased region" description="Acidic residues" evidence="1">
    <location>
        <begin position="209"/>
        <end position="254"/>
    </location>
</feature>
<dbReference type="Proteomes" id="UP000053815">
    <property type="component" value="Unassembled WGS sequence"/>
</dbReference>
<evidence type="ECO:0000256" key="1">
    <source>
        <dbReference type="SAM" id="MobiDB-lite"/>
    </source>
</evidence>
<protein>
    <submittedName>
        <fullName evidence="2">Uncharacterized protein</fullName>
    </submittedName>
</protein>
<proteinExistence type="predicted"/>
<feature type="compositionally biased region" description="Polar residues" evidence="1">
    <location>
        <begin position="172"/>
        <end position="183"/>
    </location>
</feature>
<feature type="region of interest" description="Disordered" evidence="1">
    <location>
        <begin position="171"/>
        <end position="268"/>
    </location>
</feature>
<dbReference type="OrthoDB" id="2408655at2759"/>
<accession>A0A0C9LW61</accession>
<dbReference type="EMBL" id="DF836473">
    <property type="protein sequence ID" value="GAN07965.1"/>
    <property type="molecule type" value="Genomic_DNA"/>
</dbReference>
<keyword evidence="3" id="KW-1185">Reference proteome</keyword>
<evidence type="ECO:0000313" key="2">
    <source>
        <dbReference type="EMBL" id="GAN07965.1"/>
    </source>
</evidence>
<organism evidence="2">
    <name type="scientific">Mucor ambiguus</name>
    <dbReference type="NCBI Taxonomy" id="91626"/>
    <lineage>
        <taxon>Eukaryota</taxon>
        <taxon>Fungi</taxon>
        <taxon>Fungi incertae sedis</taxon>
        <taxon>Mucoromycota</taxon>
        <taxon>Mucoromycotina</taxon>
        <taxon>Mucoromycetes</taxon>
        <taxon>Mucorales</taxon>
        <taxon>Mucorineae</taxon>
        <taxon>Mucoraceae</taxon>
        <taxon>Mucor</taxon>
    </lineage>
</organism>
<name>A0A0C9LW61_9FUNG</name>
<feature type="region of interest" description="Disordered" evidence="1">
    <location>
        <begin position="1"/>
        <end position="36"/>
    </location>
</feature>
<feature type="compositionally biased region" description="Polar residues" evidence="1">
    <location>
        <begin position="1"/>
        <end position="19"/>
    </location>
</feature>